<dbReference type="KEGG" id="efu:HMPREF0351_11931"/>
<dbReference type="EMBL" id="CP003583">
    <property type="protein sequence ID" value="AFK59555.1"/>
    <property type="molecule type" value="Genomic_DNA"/>
</dbReference>
<organism evidence="1 2">
    <name type="scientific">Enterococcus faecium (strain ATCC BAA-472 / TX0016 / DO)</name>
    <dbReference type="NCBI Taxonomy" id="333849"/>
    <lineage>
        <taxon>Bacteria</taxon>
        <taxon>Bacillati</taxon>
        <taxon>Bacillota</taxon>
        <taxon>Bacilli</taxon>
        <taxon>Lactobacillales</taxon>
        <taxon>Enterococcaceae</taxon>
        <taxon>Enterococcus</taxon>
    </lineage>
</organism>
<evidence type="ECO:0000313" key="2">
    <source>
        <dbReference type="Proteomes" id="UP000005269"/>
    </source>
</evidence>
<keyword evidence="2" id="KW-1185">Reference proteome</keyword>
<evidence type="ECO:0000313" key="1">
    <source>
        <dbReference type="EMBL" id="AFK59555.1"/>
    </source>
</evidence>
<reference evidence="1 2" key="1">
    <citation type="journal article" date="2012" name="BMC Microbiol.">
        <title>Complete genome sequence of Enterococcus faecium strain TX16 and comparative genomic analysis of Enterococcus faecium genomes.</title>
        <authorList>
            <person name="Qin X."/>
            <person name="Galloway-Pena J.R."/>
            <person name="Sillanpaa J."/>
            <person name="Hyeob Roh J."/>
            <person name="Nallapareddy S.R."/>
            <person name="Chowdhury S."/>
            <person name="Bourgogne A."/>
            <person name="Choudhury T."/>
            <person name="Munzy D.M."/>
            <person name="Buhay C.J."/>
            <person name="Ding Y."/>
            <person name="Dugan-Rocha S."/>
            <person name="Liu W."/>
            <person name="Kovar C."/>
            <person name="Sodergren E."/>
            <person name="Highlander S."/>
            <person name="Petrosino J.F."/>
            <person name="Worley K.C."/>
            <person name="Gibbs R.A."/>
            <person name="Weinstock G.M."/>
            <person name="Murray B.E."/>
        </authorList>
    </citation>
    <scope>NUCLEOTIDE SEQUENCE [LARGE SCALE GENOMIC DNA]</scope>
    <source>
        <strain evidence="2">ATCC BAA-472 / TX0016 / DO</strain>
    </source>
</reference>
<dbReference type="AlphaFoldDB" id="I3U3G7"/>
<accession>I3U3G7</accession>
<proteinExistence type="predicted"/>
<dbReference type="HOGENOM" id="CLU_1852053_0_0_9"/>
<dbReference type="Proteomes" id="UP000005269">
    <property type="component" value="Chromosome"/>
</dbReference>
<protein>
    <submittedName>
        <fullName evidence="1">Uncharacterized protein</fullName>
    </submittedName>
</protein>
<gene>
    <name evidence="1" type="ORF">HMPREF0351_11931</name>
</gene>
<sequence length="138" mass="16173">MEDIKDSTKGVKQPGFRQLSDTMVPIVAQFQMDDALLTVYRNGFVLYIRNDMYSIFAADRMKGMLYRFTDKNSFIPVEEYMDYQWTIYMTLIAENRLESNYARYLRGTEQIIEDSYTQVCVMSYTPDIAPTDFKKIGA</sequence>
<dbReference type="RefSeq" id="WP_014748707.1">
    <property type="nucleotide sequence ID" value="NC_017960.1"/>
</dbReference>
<name>I3U3G7_ENTFD</name>